<evidence type="ECO:0000313" key="3">
    <source>
        <dbReference type="Proteomes" id="UP000308652"/>
    </source>
</evidence>
<dbReference type="AlphaFoldDB" id="A0A5C3M2R2"/>
<organism evidence="2 3">
    <name type="scientific">Crucibulum laeve</name>
    <dbReference type="NCBI Taxonomy" id="68775"/>
    <lineage>
        <taxon>Eukaryota</taxon>
        <taxon>Fungi</taxon>
        <taxon>Dikarya</taxon>
        <taxon>Basidiomycota</taxon>
        <taxon>Agaricomycotina</taxon>
        <taxon>Agaricomycetes</taxon>
        <taxon>Agaricomycetidae</taxon>
        <taxon>Agaricales</taxon>
        <taxon>Agaricineae</taxon>
        <taxon>Nidulariaceae</taxon>
        <taxon>Crucibulum</taxon>
    </lineage>
</organism>
<evidence type="ECO:0000256" key="1">
    <source>
        <dbReference type="SAM" id="SignalP"/>
    </source>
</evidence>
<reference evidence="2 3" key="1">
    <citation type="journal article" date="2019" name="Nat. Ecol. Evol.">
        <title>Megaphylogeny resolves global patterns of mushroom evolution.</title>
        <authorList>
            <person name="Varga T."/>
            <person name="Krizsan K."/>
            <person name="Foldi C."/>
            <person name="Dima B."/>
            <person name="Sanchez-Garcia M."/>
            <person name="Sanchez-Ramirez S."/>
            <person name="Szollosi G.J."/>
            <person name="Szarkandi J.G."/>
            <person name="Papp V."/>
            <person name="Albert L."/>
            <person name="Andreopoulos W."/>
            <person name="Angelini C."/>
            <person name="Antonin V."/>
            <person name="Barry K.W."/>
            <person name="Bougher N.L."/>
            <person name="Buchanan P."/>
            <person name="Buyck B."/>
            <person name="Bense V."/>
            <person name="Catcheside P."/>
            <person name="Chovatia M."/>
            <person name="Cooper J."/>
            <person name="Damon W."/>
            <person name="Desjardin D."/>
            <person name="Finy P."/>
            <person name="Geml J."/>
            <person name="Haridas S."/>
            <person name="Hughes K."/>
            <person name="Justo A."/>
            <person name="Karasinski D."/>
            <person name="Kautmanova I."/>
            <person name="Kiss B."/>
            <person name="Kocsube S."/>
            <person name="Kotiranta H."/>
            <person name="LaButti K.M."/>
            <person name="Lechner B.E."/>
            <person name="Liimatainen K."/>
            <person name="Lipzen A."/>
            <person name="Lukacs Z."/>
            <person name="Mihaltcheva S."/>
            <person name="Morgado L.N."/>
            <person name="Niskanen T."/>
            <person name="Noordeloos M.E."/>
            <person name="Ohm R.A."/>
            <person name="Ortiz-Santana B."/>
            <person name="Ovrebo C."/>
            <person name="Racz N."/>
            <person name="Riley R."/>
            <person name="Savchenko A."/>
            <person name="Shiryaev A."/>
            <person name="Soop K."/>
            <person name="Spirin V."/>
            <person name="Szebenyi C."/>
            <person name="Tomsovsky M."/>
            <person name="Tulloss R.E."/>
            <person name="Uehling J."/>
            <person name="Grigoriev I.V."/>
            <person name="Vagvolgyi C."/>
            <person name="Papp T."/>
            <person name="Martin F.M."/>
            <person name="Miettinen O."/>
            <person name="Hibbett D.S."/>
            <person name="Nagy L.G."/>
        </authorList>
    </citation>
    <scope>NUCLEOTIDE SEQUENCE [LARGE SCALE GENOMIC DNA]</scope>
    <source>
        <strain evidence="2 3">CBS 166.37</strain>
    </source>
</reference>
<dbReference type="STRING" id="68775.A0A5C3M2R2"/>
<name>A0A5C3M2R2_9AGAR</name>
<feature type="signal peptide" evidence="1">
    <location>
        <begin position="1"/>
        <end position="18"/>
    </location>
</feature>
<dbReference type="Proteomes" id="UP000308652">
    <property type="component" value="Unassembled WGS sequence"/>
</dbReference>
<proteinExistence type="predicted"/>
<sequence>MLFLVIYSALAFAVASLAAPTTTLQSLIVFTPHITYPNKHDIFWHRGSSHNVTWETSKIPPEAINSTGMILLGHSGNNSENLDIDHPLATRFPINKGSVVVKIPADIEQRKDYFVVLFGDSGNKSPEFEIC</sequence>
<feature type="chain" id="PRO_5022781423" description="Ser-Thr-rich glycosyl-phosphatidyl-inositol-anchored membrane family-domain-containing protein" evidence="1">
    <location>
        <begin position="19"/>
        <end position="131"/>
    </location>
</feature>
<evidence type="ECO:0000313" key="2">
    <source>
        <dbReference type="EMBL" id="TFK39033.1"/>
    </source>
</evidence>
<accession>A0A5C3M2R2</accession>
<dbReference type="EMBL" id="ML213601">
    <property type="protein sequence ID" value="TFK39033.1"/>
    <property type="molecule type" value="Genomic_DNA"/>
</dbReference>
<gene>
    <name evidence="2" type="ORF">BDQ12DRAFT_722880</name>
</gene>
<keyword evidence="3" id="KW-1185">Reference proteome</keyword>
<evidence type="ECO:0008006" key="4">
    <source>
        <dbReference type="Google" id="ProtNLM"/>
    </source>
</evidence>
<dbReference type="OrthoDB" id="3199367at2759"/>
<keyword evidence="1" id="KW-0732">Signal</keyword>
<protein>
    <recommendedName>
        <fullName evidence="4">Ser-Thr-rich glycosyl-phosphatidyl-inositol-anchored membrane family-domain-containing protein</fullName>
    </recommendedName>
</protein>